<organism evidence="1 2">
    <name type="scientific">Nitrincola tibetensis</name>
    <dbReference type="NCBI Taxonomy" id="2219697"/>
    <lineage>
        <taxon>Bacteria</taxon>
        <taxon>Pseudomonadati</taxon>
        <taxon>Pseudomonadota</taxon>
        <taxon>Gammaproteobacteria</taxon>
        <taxon>Oceanospirillales</taxon>
        <taxon>Oceanospirillaceae</taxon>
        <taxon>Nitrincola</taxon>
    </lineage>
</organism>
<keyword evidence="2" id="KW-1185">Reference proteome</keyword>
<dbReference type="OrthoDB" id="6121157at2"/>
<evidence type="ECO:0000313" key="2">
    <source>
        <dbReference type="Proteomes" id="UP000250744"/>
    </source>
</evidence>
<dbReference type="InterPro" id="IPR019600">
    <property type="entry name" value="Hemin_uptake_protein_HemP"/>
</dbReference>
<gene>
    <name evidence="1" type="ORF">DN062_12570</name>
</gene>
<protein>
    <submittedName>
        <fullName evidence="1">Hemin uptake protein HemP</fullName>
    </submittedName>
</protein>
<dbReference type="EMBL" id="QKRX01000009">
    <property type="protein sequence ID" value="RAU17519.1"/>
    <property type="molecule type" value="Genomic_DNA"/>
</dbReference>
<accession>A0A364NK65</accession>
<evidence type="ECO:0000313" key="1">
    <source>
        <dbReference type="EMBL" id="RAU17519.1"/>
    </source>
</evidence>
<dbReference type="Pfam" id="PF10636">
    <property type="entry name" value="hemP"/>
    <property type="match status" value="1"/>
</dbReference>
<reference evidence="1 2" key="1">
    <citation type="submission" date="2018-06" db="EMBL/GenBank/DDBJ databases">
        <title>Nitrincola tibetense sp. nov., isolated from Lake XuguoCo on Tibetan Plateau.</title>
        <authorList>
            <person name="Xing P."/>
        </authorList>
    </citation>
    <scope>NUCLEOTIDE SEQUENCE [LARGE SCALE GENOMIC DNA]</scope>
    <source>
        <strain evidence="2">xg18</strain>
    </source>
</reference>
<name>A0A364NK65_9GAMM</name>
<sequence length="64" mass="7055">MALSGNKSVDSTTGVVSPLLSKATAVKRINSKELLSEQGRLEIEHETEIYRLTRTKNGKLILTK</sequence>
<comment type="caution">
    <text evidence="1">The sequence shown here is derived from an EMBL/GenBank/DDBJ whole genome shotgun (WGS) entry which is preliminary data.</text>
</comment>
<dbReference type="Proteomes" id="UP000250744">
    <property type="component" value="Unassembled WGS sequence"/>
</dbReference>
<proteinExistence type="predicted"/>
<dbReference type="RefSeq" id="WP_112159673.1">
    <property type="nucleotide sequence ID" value="NZ_QKRX01000009.1"/>
</dbReference>
<dbReference type="AlphaFoldDB" id="A0A364NK65"/>
<dbReference type="Gene3D" id="2.10.70.10">
    <property type="entry name" value="Complement Module, domain 1"/>
    <property type="match status" value="1"/>
</dbReference>